<proteinExistence type="predicted"/>
<dbReference type="EMBL" id="KV875094">
    <property type="protein sequence ID" value="OIW32888.1"/>
    <property type="molecule type" value="Genomic_DNA"/>
</dbReference>
<reference evidence="1 2" key="1">
    <citation type="submission" date="2016-10" db="EMBL/GenBank/DDBJ databases">
        <title>Draft genome sequence of Coniochaeta ligniaria NRRL30616, a lignocellulolytic fungus for bioabatement of inhibitors in plant biomass hydrolysates.</title>
        <authorList>
            <consortium name="DOE Joint Genome Institute"/>
            <person name="Jimenez D.J."/>
            <person name="Hector R.E."/>
            <person name="Riley R."/>
            <person name="Sun H."/>
            <person name="Grigoriev I.V."/>
            <person name="Van Elsas J.D."/>
            <person name="Nichols N.N."/>
        </authorList>
    </citation>
    <scope>NUCLEOTIDE SEQUENCE [LARGE SCALE GENOMIC DNA]</scope>
    <source>
        <strain evidence="1 2">NRRL 30616</strain>
    </source>
</reference>
<protein>
    <submittedName>
        <fullName evidence="1">Uncharacterized protein</fullName>
    </submittedName>
</protein>
<accession>A0A1J7JSC1</accession>
<keyword evidence="2" id="KW-1185">Reference proteome</keyword>
<dbReference type="InParanoid" id="A0A1J7JSC1"/>
<dbReference type="OrthoDB" id="4500473at2759"/>
<gene>
    <name evidence="1" type="ORF">CONLIGDRAFT_666309</name>
</gene>
<evidence type="ECO:0000313" key="1">
    <source>
        <dbReference type="EMBL" id="OIW32888.1"/>
    </source>
</evidence>
<dbReference type="Proteomes" id="UP000182658">
    <property type="component" value="Unassembled WGS sequence"/>
</dbReference>
<organism evidence="1 2">
    <name type="scientific">Coniochaeta ligniaria NRRL 30616</name>
    <dbReference type="NCBI Taxonomy" id="1408157"/>
    <lineage>
        <taxon>Eukaryota</taxon>
        <taxon>Fungi</taxon>
        <taxon>Dikarya</taxon>
        <taxon>Ascomycota</taxon>
        <taxon>Pezizomycotina</taxon>
        <taxon>Sordariomycetes</taxon>
        <taxon>Sordariomycetidae</taxon>
        <taxon>Coniochaetales</taxon>
        <taxon>Coniochaetaceae</taxon>
        <taxon>Coniochaeta</taxon>
    </lineage>
</organism>
<sequence length="293" mass="31536">MSLKKTYFLAPARHSTPLGVIALGNIIEDPRSPEIAINDTTSEAVKKLAAKAIPVEETSTFTYLAEGSNAKASVMAKVLEGFGNVGGGAGLSHSHDMSSIYKIDKMTTLSISPTLQEVQTIFNESSIQGGLRSKFFTSRVYMITSIRVVYGAEAFASTVRAAGGFLHFTADLTPSGAPVNIGSTLEAAKSNGQIMSTKVSDKTPFVLAYRLREIVYKTRKVKEQKAIDGDMLNTDYWDEEEEEEQEDPADTIATAEVLEDEDPELAQYLTGFQTADGEDVDGEGVQLAVTTAA</sequence>
<dbReference type="AlphaFoldDB" id="A0A1J7JSC1"/>
<name>A0A1J7JSC1_9PEZI</name>
<evidence type="ECO:0000313" key="2">
    <source>
        <dbReference type="Proteomes" id="UP000182658"/>
    </source>
</evidence>